<proteinExistence type="predicted"/>
<keyword evidence="1" id="KW-1133">Transmembrane helix</keyword>
<dbReference type="EMBL" id="CAADRA010006748">
    <property type="protein sequence ID" value="VFT96639.1"/>
    <property type="molecule type" value="Genomic_DNA"/>
</dbReference>
<dbReference type="EMBL" id="VJMH01006725">
    <property type="protein sequence ID" value="KAF0688426.1"/>
    <property type="molecule type" value="Genomic_DNA"/>
</dbReference>
<feature type="transmembrane region" description="Helical" evidence="1">
    <location>
        <begin position="1432"/>
        <end position="1454"/>
    </location>
</feature>
<evidence type="ECO:0000256" key="1">
    <source>
        <dbReference type="SAM" id="Phobius"/>
    </source>
</evidence>
<feature type="transmembrane region" description="Helical" evidence="1">
    <location>
        <begin position="844"/>
        <end position="867"/>
    </location>
</feature>
<sequence>MAPSISNDNLWPNMNTTGVQTFLGDLYTMKLATGTHGPLDITASNALVHKDFSVVPTFISTRPAAARAVLLSRLPLAQVIQVMRTVPFSENILTVSMPCWADLNRTYEMAHTERHQALCNQQRPMNAAFYLEVLFRNLKPNDLATSTYLPAIQISVFNYIKTTPGGTQWVQAMVTPNWLAIADEVALWHSHGLVFFQNSFQNYYLEGTQESIWITNALGIQQSITISSFTATNRPKTQWSSATVYSGLWNDIDACVWLNTSAIRASPDNFESKYGAGWESWDYYYIGTAGTEATHIIRTSLGPLTVIDVFLVSPPPSLLKIVDLFRNALNSALLTNPQDYVALNEPTIDITPATWLQHGNLFYGGSPLCPFGFPKPYVQISFGYYNDCGAQPQHTIPLTRDSVLFAIVTAAIQPSKVATICNMSSLASTCMAMLTPAVAFRNLLNETAFTTEIRQATQDTIALNTAFVQWATVSGTNQVLYQPMVSRDGDPWSFVGWMTMYEWVMGQREVYTFEGDWNIWTLMSSRYELVPFAANEIELTHNASTNLWVVSCYISCVIGVVVVLVLVYSIIYRFNIDGRNLFFCNRLVGGTWIGRPFLFARGTTTIVILATSPIVFNSYEGFAKLDFTPRPTWHTCLLAGEITWITYVVNDILLPVTKPYSHIYAPVSSFLAWLAVVIIEITYPYTAQATIDRICNIMSFTRGLMCTNGGIQIGNYDRVVLLFTVAITSAPLGYVIAQVIRSKKIDPHTPKLEPVSFHLAGSSEAFLLSPPNKLDVAACVLSGLIPIGRHLFDLKTWNLIATVLINDNTFALRGLTSDIQAPALMNVRQTKSYRSRRSRSPSTIRSIGLVGFVYMCGALVSSFTYLFESITYFSNDFLWPGFNDTNTHAFLVNWFNVQLQLSNSTPPLQIDTPSYGDYATTNKITQYNVLSSAIYPIMIQDEVNSLPNVIQGLRTMNSCMFPWIATSYCFVDFGKTWQMAFSAERQKRCKEKEMDNGAVYLEAMLRNVNWPSLSICWDGGLETAIFADIRNTNSGVSWVASLQSNNPISVSAEIQIWLHNGITRYTTMWQNYKLLGVTESFIISNYAGHGYSLKLKKSNSSFHLSAATAFKMYSPFAYYLTNTITNNSMVAGKSLIRGTPSFAFSNISTQAEFQSSGVLKSPLDAVFEIFYNTIGPFGDVDMKRVQAPEVLRQLYHTMRKFLLKKLSSSNAIQDAFWSIYTQHFFFPQPSAWDPPALMWGGDMNCGLNFGGNTTFPLQYFSSSGLCGDIFWDYMKPLTQNLWMAILASGSQTPPNATAVSCRDSSHKVLVFSIITESLAIMTEFMSPDELSQFDNVSSRTKSWIRDVIQLEIIQYLSFDGVAFHLSRVNVFDPTELNFEFFSWLYLFEWAEGKREVISLHGSLDTITTISTTKPLVQELTNTIEIPLNLGRLFYTINFYITSVLFSVGCLVALYIVNSRGYVDGINIVAFNYVAGHVWIGRPLMLLRSLTSIAVLSTSQLSLIAPRAGLTSYFQSPPRDILTTLVSSGEMAWLVYVVIDTFSVFTGEYTAYYSTPSVAVVTISVAIWSFATPTMHSVQLSRQCTVLAVDFDVACVSGVVNIGDFTRLRTLIGIAGGGCLLTYILVRTFLKKPPRLPPLSPLLYSAAKSEFELTTHVNWEFEGAFYLDKASATMTGIITFKLPGTLYVVDIKTWRVFALPSNDIGGHISGRMPPHIQFAMPLTTTDCYT</sequence>
<accession>A0A485LFQ5</accession>
<reference evidence="2" key="2">
    <citation type="submission" date="2019-06" db="EMBL/GenBank/DDBJ databases">
        <title>Genomics analysis of Aphanomyces spp. identifies a new class of oomycete effector associated with host adaptation.</title>
        <authorList>
            <person name="Gaulin E."/>
        </authorList>
    </citation>
    <scope>NUCLEOTIDE SEQUENCE</scope>
    <source>
        <strain evidence="2">CBS 578.67</strain>
    </source>
</reference>
<protein>
    <submittedName>
        <fullName evidence="3">Aste57867_19942 protein</fullName>
    </submittedName>
</protein>
<feature type="transmembrane region" description="Helical" evidence="1">
    <location>
        <begin position="547"/>
        <end position="571"/>
    </location>
</feature>
<reference evidence="3 4" key="1">
    <citation type="submission" date="2019-03" db="EMBL/GenBank/DDBJ databases">
        <authorList>
            <person name="Gaulin E."/>
            <person name="Dumas B."/>
        </authorList>
    </citation>
    <scope>NUCLEOTIDE SEQUENCE [LARGE SCALE GENOMIC DNA]</scope>
    <source>
        <strain evidence="3">CBS 568.67</strain>
    </source>
</reference>
<dbReference type="Proteomes" id="UP000332933">
    <property type="component" value="Unassembled WGS sequence"/>
</dbReference>
<organism evidence="3 4">
    <name type="scientific">Aphanomyces stellatus</name>
    <dbReference type="NCBI Taxonomy" id="120398"/>
    <lineage>
        <taxon>Eukaryota</taxon>
        <taxon>Sar</taxon>
        <taxon>Stramenopiles</taxon>
        <taxon>Oomycota</taxon>
        <taxon>Saprolegniomycetes</taxon>
        <taxon>Saprolegniales</taxon>
        <taxon>Verrucalvaceae</taxon>
        <taxon>Aphanomyces</taxon>
    </lineage>
</organism>
<feature type="transmembrane region" description="Helical" evidence="1">
    <location>
        <begin position="592"/>
        <end position="616"/>
    </location>
</feature>
<keyword evidence="4" id="KW-1185">Reference proteome</keyword>
<evidence type="ECO:0000313" key="3">
    <source>
        <dbReference type="EMBL" id="VFT96639.1"/>
    </source>
</evidence>
<keyword evidence="1" id="KW-0472">Membrane</keyword>
<feature type="transmembrane region" description="Helical" evidence="1">
    <location>
        <begin position="1461"/>
        <end position="1479"/>
    </location>
</feature>
<feature type="transmembrane region" description="Helical" evidence="1">
    <location>
        <begin position="663"/>
        <end position="683"/>
    </location>
</feature>
<keyword evidence="1" id="KW-0812">Transmembrane</keyword>
<name>A0A485LFQ5_9STRA</name>
<evidence type="ECO:0000313" key="2">
    <source>
        <dbReference type="EMBL" id="KAF0688426.1"/>
    </source>
</evidence>
<evidence type="ECO:0000313" key="4">
    <source>
        <dbReference type="Proteomes" id="UP000332933"/>
    </source>
</evidence>
<feature type="transmembrane region" description="Helical" evidence="1">
    <location>
        <begin position="1550"/>
        <end position="1571"/>
    </location>
</feature>
<feature type="transmembrane region" description="Helical" evidence="1">
    <location>
        <begin position="1607"/>
        <end position="1625"/>
    </location>
</feature>
<gene>
    <name evidence="3" type="primary">Aste57867_19942</name>
    <name evidence="2" type="ORF">As57867_019876</name>
    <name evidence="3" type="ORF">ASTE57867_19942</name>
</gene>
<feature type="transmembrane region" description="Helical" evidence="1">
    <location>
        <begin position="719"/>
        <end position="737"/>
    </location>
</feature>